<evidence type="ECO:0000313" key="3">
    <source>
        <dbReference type="Proteomes" id="UP000199623"/>
    </source>
</evidence>
<sequence length="187" mass="20033">MKWTLTAAGLLFLLYPLLRPWEDETTAQGAAAAMGSQAWVLSHLFAMIGFILVPIALLEVHRTAAVTFWVGAGLTLPYYGAEDFALHELATQPNVLELAEAVRYNPFAITTFGAGLVTMGVAAVLVALKLRTAPAVLFAAGFALFLPQFFTPPAVRIVHGVLVLVGCVWLAWASSRRAAEEPQLVAA</sequence>
<dbReference type="STRING" id="200378.SAMN05216553_11560"/>
<dbReference type="OrthoDB" id="8224664at2"/>
<feature type="transmembrane region" description="Helical" evidence="1">
    <location>
        <begin position="157"/>
        <end position="174"/>
    </location>
</feature>
<protein>
    <submittedName>
        <fullName evidence="2">Uncharacterized protein</fullName>
    </submittedName>
</protein>
<organism evidence="2 3">
    <name type="scientific">Lentzea fradiae</name>
    <dbReference type="NCBI Taxonomy" id="200378"/>
    <lineage>
        <taxon>Bacteria</taxon>
        <taxon>Bacillati</taxon>
        <taxon>Actinomycetota</taxon>
        <taxon>Actinomycetes</taxon>
        <taxon>Pseudonocardiales</taxon>
        <taxon>Pseudonocardiaceae</taxon>
        <taxon>Lentzea</taxon>
    </lineage>
</organism>
<dbReference type="RefSeq" id="WP_090055659.1">
    <property type="nucleotide sequence ID" value="NZ_FNCC01000015.1"/>
</dbReference>
<keyword evidence="1" id="KW-0812">Transmembrane</keyword>
<feature type="transmembrane region" description="Helical" evidence="1">
    <location>
        <begin position="64"/>
        <end position="81"/>
    </location>
</feature>
<name>A0A1G7Z9Y1_9PSEU</name>
<accession>A0A1G7Z9Y1</accession>
<evidence type="ECO:0000256" key="1">
    <source>
        <dbReference type="SAM" id="Phobius"/>
    </source>
</evidence>
<feature type="transmembrane region" description="Helical" evidence="1">
    <location>
        <begin position="107"/>
        <end position="128"/>
    </location>
</feature>
<feature type="transmembrane region" description="Helical" evidence="1">
    <location>
        <begin position="36"/>
        <end position="57"/>
    </location>
</feature>
<feature type="transmembrane region" description="Helical" evidence="1">
    <location>
        <begin position="135"/>
        <end position="151"/>
    </location>
</feature>
<keyword evidence="1" id="KW-1133">Transmembrane helix</keyword>
<evidence type="ECO:0000313" key="2">
    <source>
        <dbReference type="EMBL" id="SDH05409.1"/>
    </source>
</evidence>
<keyword evidence="3" id="KW-1185">Reference proteome</keyword>
<reference evidence="3" key="1">
    <citation type="submission" date="2016-10" db="EMBL/GenBank/DDBJ databases">
        <authorList>
            <person name="Varghese N."/>
            <person name="Submissions S."/>
        </authorList>
    </citation>
    <scope>NUCLEOTIDE SEQUENCE [LARGE SCALE GENOMIC DNA]</scope>
    <source>
        <strain evidence="3">CGMCC 4.3506</strain>
    </source>
</reference>
<keyword evidence="1" id="KW-0472">Membrane</keyword>
<dbReference type="Proteomes" id="UP000199623">
    <property type="component" value="Unassembled WGS sequence"/>
</dbReference>
<dbReference type="AlphaFoldDB" id="A0A1G7Z9Y1"/>
<proteinExistence type="predicted"/>
<gene>
    <name evidence="2" type="ORF">SAMN05216553_11560</name>
</gene>
<dbReference type="EMBL" id="FNCC01000015">
    <property type="protein sequence ID" value="SDH05409.1"/>
    <property type="molecule type" value="Genomic_DNA"/>
</dbReference>